<comment type="catalytic activity">
    <reaction evidence="1 6">
        <text>adenosine 5'-phosphosulfate + ATP = 3'-phosphoadenylyl sulfate + ADP + H(+)</text>
        <dbReference type="Rhea" id="RHEA:24152"/>
        <dbReference type="ChEBI" id="CHEBI:15378"/>
        <dbReference type="ChEBI" id="CHEBI:30616"/>
        <dbReference type="ChEBI" id="CHEBI:58243"/>
        <dbReference type="ChEBI" id="CHEBI:58339"/>
        <dbReference type="ChEBI" id="CHEBI:456216"/>
        <dbReference type="EC" id="2.7.1.25"/>
    </reaction>
</comment>
<evidence type="ECO:0000256" key="4">
    <source>
        <dbReference type="ARBA" id="ARBA00022741"/>
    </source>
</evidence>
<keyword evidence="5 6" id="KW-0067">ATP-binding</keyword>
<comment type="function">
    <text evidence="6">Catalyzes the synthesis of activated sulfate.</text>
</comment>
<dbReference type="GO" id="GO:0004020">
    <property type="term" value="F:adenylylsulfate kinase activity"/>
    <property type="evidence" value="ECO:0007669"/>
    <property type="project" value="UniProtKB-EC"/>
</dbReference>
<comment type="pathway">
    <text evidence="6">Sulfur metabolism; hydrogen sulfide biosynthesis; sulfite from sulfate: step 2/3.</text>
</comment>
<accession>A0ABR8W2U1</accession>
<dbReference type="PANTHER" id="PTHR42700:SF1">
    <property type="entry name" value="SULFATE ADENYLYLTRANSFERASE"/>
    <property type="match status" value="1"/>
</dbReference>
<dbReference type="CDD" id="cd02027">
    <property type="entry name" value="APSK"/>
    <property type="match status" value="1"/>
</dbReference>
<evidence type="ECO:0000313" key="9">
    <source>
        <dbReference type="Proteomes" id="UP000611521"/>
    </source>
</evidence>
<evidence type="ECO:0000256" key="5">
    <source>
        <dbReference type="ARBA" id="ARBA00022840"/>
    </source>
</evidence>
<dbReference type="SUPFAM" id="SSF52540">
    <property type="entry name" value="P-loop containing nucleoside triphosphate hydrolases"/>
    <property type="match status" value="1"/>
</dbReference>
<feature type="domain" description="APS kinase" evidence="7">
    <location>
        <begin position="214"/>
        <end position="364"/>
    </location>
</feature>
<evidence type="ECO:0000313" key="8">
    <source>
        <dbReference type="EMBL" id="MBD8011330.1"/>
    </source>
</evidence>
<comment type="caution">
    <text evidence="8">The sequence shown here is derived from an EMBL/GenBank/DDBJ whole genome shotgun (WGS) entry which is preliminary data.</text>
</comment>
<keyword evidence="6 8" id="KW-0418">Kinase</keyword>
<evidence type="ECO:0000256" key="6">
    <source>
        <dbReference type="RuleBase" id="RU004347"/>
    </source>
</evidence>
<organism evidence="8 9">
    <name type="scientific">Microbacterium commune</name>
    <dbReference type="NCBI Taxonomy" id="2762219"/>
    <lineage>
        <taxon>Bacteria</taxon>
        <taxon>Bacillati</taxon>
        <taxon>Actinomycetota</taxon>
        <taxon>Actinomycetes</taxon>
        <taxon>Micrococcales</taxon>
        <taxon>Microbacteriaceae</taxon>
        <taxon>Microbacterium</taxon>
    </lineage>
</organism>
<dbReference type="EC" id="2.7.1.25" evidence="2 6"/>
<evidence type="ECO:0000256" key="1">
    <source>
        <dbReference type="ARBA" id="ARBA00001823"/>
    </source>
</evidence>
<evidence type="ECO:0000259" key="7">
    <source>
        <dbReference type="Pfam" id="PF01583"/>
    </source>
</evidence>
<dbReference type="Pfam" id="PF01583">
    <property type="entry name" value="APS_kinase"/>
    <property type="match status" value="1"/>
</dbReference>
<dbReference type="NCBIfam" id="NF003013">
    <property type="entry name" value="PRK03846.1"/>
    <property type="match status" value="1"/>
</dbReference>
<proteinExistence type="inferred from homology"/>
<dbReference type="Gene3D" id="3.40.50.300">
    <property type="entry name" value="P-loop containing nucleotide triphosphate hydrolases"/>
    <property type="match status" value="1"/>
</dbReference>
<dbReference type="InterPro" id="IPR027417">
    <property type="entry name" value="P-loop_NTPase"/>
</dbReference>
<dbReference type="InterPro" id="IPR050512">
    <property type="entry name" value="Sulf_AdTrans/APS_kinase"/>
</dbReference>
<dbReference type="InterPro" id="IPR059117">
    <property type="entry name" value="APS_kinase_dom"/>
</dbReference>
<comment type="similarity">
    <text evidence="6">Belongs to the APS kinase family.</text>
</comment>
<protein>
    <recommendedName>
        <fullName evidence="2 6">Adenylyl-sulfate kinase</fullName>
        <ecNumber evidence="2 6">2.7.1.25</ecNumber>
    </recommendedName>
</protein>
<dbReference type="EMBL" id="JACSPX010000001">
    <property type="protein sequence ID" value="MBD8011330.1"/>
    <property type="molecule type" value="Genomic_DNA"/>
</dbReference>
<reference evidence="8 9" key="1">
    <citation type="submission" date="2020-08" db="EMBL/GenBank/DDBJ databases">
        <title>A Genomic Blueprint of the Chicken Gut Microbiome.</title>
        <authorList>
            <person name="Gilroy R."/>
            <person name="Ravi A."/>
            <person name="Getino M."/>
            <person name="Pursley I."/>
            <person name="Horton D.L."/>
            <person name="Alikhan N.-F."/>
            <person name="Baker D."/>
            <person name="Gharbi K."/>
            <person name="Hall N."/>
            <person name="Watson M."/>
            <person name="Adriaenssens E.M."/>
            <person name="Foster-Nyarko E."/>
            <person name="Jarju S."/>
            <person name="Secka A."/>
            <person name="Antonio M."/>
            <person name="Oren A."/>
            <person name="Chaudhuri R."/>
            <person name="La Ragione R.M."/>
            <person name="Hildebrand F."/>
            <person name="Pallen M.J."/>
        </authorList>
    </citation>
    <scope>NUCLEOTIDE SEQUENCE [LARGE SCALE GENOMIC DNA]</scope>
    <source>
        <strain evidence="8 9">Re1</strain>
    </source>
</reference>
<keyword evidence="9" id="KW-1185">Reference proteome</keyword>
<name>A0ABR8W2U1_9MICO</name>
<evidence type="ECO:0000256" key="2">
    <source>
        <dbReference type="ARBA" id="ARBA00012121"/>
    </source>
</evidence>
<dbReference type="PANTHER" id="PTHR42700">
    <property type="entry name" value="SULFATE ADENYLYLTRANSFERASE"/>
    <property type="match status" value="1"/>
</dbReference>
<gene>
    <name evidence="8" type="primary">cysC</name>
    <name evidence="8" type="ORF">H9633_03320</name>
</gene>
<dbReference type="NCBIfam" id="TIGR00455">
    <property type="entry name" value="apsK"/>
    <property type="match status" value="1"/>
</dbReference>
<dbReference type="Proteomes" id="UP000611521">
    <property type="component" value="Unassembled WGS sequence"/>
</dbReference>
<keyword evidence="3 6" id="KW-0808">Transferase</keyword>
<dbReference type="InterPro" id="IPR002891">
    <property type="entry name" value="APS"/>
</dbReference>
<evidence type="ECO:0000256" key="3">
    <source>
        <dbReference type="ARBA" id="ARBA00022679"/>
    </source>
</evidence>
<dbReference type="RefSeq" id="WP_191712086.1">
    <property type="nucleotide sequence ID" value="NZ_JACSPX010000001.1"/>
</dbReference>
<keyword evidence="4 6" id="KW-0547">Nucleotide-binding</keyword>
<sequence length="392" mass="41687">MTADSPNVVLSGRALDGLELILSGILDSLDGYSLPTDRNSEAGLTAELCIATHVVPGQQLVIHDPDRTPLAVCHIERVREADAGTRWIEGPVSRLQPPEHGYARRLRPTVHTDLTGCTVGLFSGLPEDSDLSAVRSAARGGPVALTYVGESDDRTTAAGIQLLTASVADSPDTRVLFVPEVDLGGHADVAAEVVNRLGAADVIDRRRPVVTSEGAVVLFTGLSGAGKSTLARALVEYIHAFTTRSAVLLDGDDVRRELAGELGFGPADRDRNLRRIAWVAARVAEVGGLAVCAPIAPFAASRAAMRDAVEPRSPFIVVYVSTPLDVAEERDRKGLYEKARSGLITDFTGIGSPYEIPEDADLELNTAESSVEDCVRGVVRLLEQRGVLKTFV</sequence>